<name>A0A1M6AYU2_9FLAO</name>
<dbReference type="Gene3D" id="3.40.30.10">
    <property type="entry name" value="Glutaredoxin"/>
    <property type="match status" value="1"/>
</dbReference>
<keyword evidence="3" id="KW-1185">Reference proteome</keyword>
<dbReference type="Proteomes" id="UP000184335">
    <property type="component" value="Unassembled WGS sequence"/>
</dbReference>
<evidence type="ECO:0008006" key="4">
    <source>
        <dbReference type="Google" id="ProtNLM"/>
    </source>
</evidence>
<protein>
    <recommendedName>
        <fullName evidence="4">Thioredoxin domain-containing protein</fullName>
    </recommendedName>
</protein>
<feature type="chain" id="PRO_5012703033" description="Thioredoxin domain-containing protein" evidence="1">
    <location>
        <begin position="18"/>
        <end position="175"/>
    </location>
</feature>
<organism evidence="2 3">
    <name type="scientific">Cruoricaptor ignavus</name>
    <dbReference type="NCBI Taxonomy" id="1118202"/>
    <lineage>
        <taxon>Bacteria</taxon>
        <taxon>Pseudomonadati</taxon>
        <taxon>Bacteroidota</taxon>
        <taxon>Flavobacteriia</taxon>
        <taxon>Flavobacteriales</taxon>
        <taxon>Weeksellaceae</taxon>
        <taxon>Cruoricaptor</taxon>
    </lineage>
</organism>
<gene>
    <name evidence="2" type="ORF">SAMN05443429_101466</name>
</gene>
<dbReference type="EMBL" id="FQYI01000001">
    <property type="protein sequence ID" value="SHI41622.1"/>
    <property type="molecule type" value="Genomic_DNA"/>
</dbReference>
<dbReference type="SUPFAM" id="SSF52833">
    <property type="entry name" value="Thioredoxin-like"/>
    <property type="match status" value="1"/>
</dbReference>
<feature type="signal peptide" evidence="1">
    <location>
        <begin position="1"/>
        <end position="17"/>
    </location>
</feature>
<accession>A0A1M6AYU2</accession>
<dbReference type="OrthoDB" id="1423529at2"/>
<evidence type="ECO:0000313" key="3">
    <source>
        <dbReference type="Proteomes" id="UP000184335"/>
    </source>
</evidence>
<keyword evidence="1" id="KW-0732">Signal</keyword>
<dbReference type="InterPro" id="IPR036249">
    <property type="entry name" value="Thioredoxin-like_sf"/>
</dbReference>
<sequence length="175" mass="20576">MKIIIIFSLFLTSILSAQNLEKCNLRICPNTDNIFIINDEKLICLLKNENKTIIYSYAFWCKPCVEKLPHIINFANNKKVNLYILLIHNENSREMQIENNKFKNENLNILVLSDEYGNKPRKKYKNFLKKFYAESKLIDDMSKIILFDEDGNLMYISDWTDGDDVLTSKILPLLN</sequence>
<dbReference type="RefSeq" id="WP_073177906.1">
    <property type="nucleotide sequence ID" value="NZ_CP171011.1"/>
</dbReference>
<proteinExistence type="predicted"/>
<evidence type="ECO:0000313" key="2">
    <source>
        <dbReference type="EMBL" id="SHI41622.1"/>
    </source>
</evidence>
<evidence type="ECO:0000256" key="1">
    <source>
        <dbReference type="SAM" id="SignalP"/>
    </source>
</evidence>
<dbReference type="AlphaFoldDB" id="A0A1M6AYU2"/>
<reference evidence="2 3" key="1">
    <citation type="submission" date="2016-11" db="EMBL/GenBank/DDBJ databases">
        <authorList>
            <person name="Jaros S."/>
            <person name="Januszkiewicz K."/>
            <person name="Wedrychowicz H."/>
        </authorList>
    </citation>
    <scope>NUCLEOTIDE SEQUENCE [LARGE SCALE GENOMIC DNA]</scope>
    <source>
        <strain evidence="2 3">DSM 25479</strain>
    </source>
</reference>